<dbReference type="InterPro" id="IPR012337">
    <property type="entry name" value="RNaseH-like_sf"/>
</dbReference>
<organism evidence="2 3">
    <name type="scientific">Lagenidium giganteum</name>
    <dbReference type="NCBI Taxonomy" id="4803"/>
    <lineage>
        <taxon>Eukaryota</taxon>
        <taxon>Sar</taxon>
        <taxon>Stramenopiles</taxon>
        <taxon>Oomycota</taxon>
        <taxon>Peronosporomycetes</taxon>
        <taxon>Pythiales</taxon>
        <taxon>Pythiaceae</taxon>
    </lineage>
</organism>
<dbReference type="EMBL" id="DAKRPA010000041">
    <property type="protein sequence ID" value="DBA01823.1"/>
    <property type="molecule type" value="Genomic_DNA"/>
</dbReference>
<dbReference type="GO" id="GO:0003676">
    <property type="term" value="F:nucleic acid binding"/>
    <property type="evidence" value="ECO:0007669"/>
    <property type="project" value="InterPro"/>
</dbReference>
<dbReference type="AlphaFoldDB" id="A0AAV2Z4F4"/>
<feature type="domain" description="RNase H type-1" evidence="1">
    <location>
        <begin position="66"/>
        <end position="165"/>
    </location>
</feature>
<comment type="caution">
    <text evidence="2">The sequence shown here is derived from an EMBL/GenBank/DDBJ whole genome shotgun (WGS) entry which is preliminary data.</text>
</comment>
<dbReference type="Proteomes" id="UP001146120">
    <property type="component" value="Unassembled WGS sequence"/>
</dbReference>
<dbReference type="Gene3D" id="3.30.420.10">
    <property type="entry name" value="Ribonuclease H-like superfamily/Ribonuclease H"/>
    <property type="match status" value="1"/>
</dbReference>
<protein>
    <recommendedName>
        <fullName evidence="1">RNase H type-1 domain-containing protein</fullName>
    </recommendedName>
</protein>
<reference evidence="2" key="1">
    <citation type="submission" date="2022-11" db="EMBL/GenBank/DDBJ databases">
        <authorList>
            <person name="Morgan W.R."/>
            <person name="Tartar A."/>
        </authorList>
    </citation>
    <scope>NUCLEOTIDE SEQUENCE</scope>
    <source>
        <strain evidence="2">ARSEF 373</strain>
    </source>
</reference>
<dbReference type="InterPro" id="IPR002156">
    <property type="entry name" value="RNaseH_domain"/>
</dbReference>
<evidence type="ECO:0000259" key="1">
    <source>
        <dbReference type="PROSITE" id="PS50879"/>
    </source>
</evidence>
<proteinExistence type="predicted"/>
<keyword evidence="3" id="KW-1185">Reference proteome</keyword>
<dbReference type="PROSITE" id="PS50879">
    <property type="entry name" value="RNASE_H_1"/>
    <property type="match status" value="1"/>
</dbReference>
<dbReference type="InterPro" id="IPR036397">
    <property type="entry name" value="RNaseH_sf"/>
</dbReference>
<gene>
    <name evidence="2" type="ORF">N0F65_002939</name>
</gene>
<sequence>MLSGWSLPITKATDKEGDLAGLVAAATTPPEQREAELELVRPHKVSDNTPQIRPHAVSTWPKSPLTSAAMVATFDGSAKTKAGYSASAVGGTVNEAEYLGAIKAMEMALERGGDKLVLIGDSRLVMQQMRGEIDCNAIDLQALLSRACKLLDKFKWIALIHAKRV</sequence>
<dbReference type="GO" id="GO:0004523">
    <property type="term" value="F:RNA-DNA hybrid ribonuclease activity"/>
    <property type="evidence" value="ECO:0007669"/>
    <property type="project" value="InterPro"/>
</dbReference>
<reference evidence="2" key="2">
    <citation type="journal article" date="2023" name="Microbiol Resour">
        <title>Decontamination and Annotation of the Draft Genome Sequence of the Oomycete Lagenidium giganteum ARSEF 373.</title>
        <authorList>
            <person name="Morgan W.R."/>
            <person name="Tartar A."/>
        </authorList>
    </citation>
    <scope>NUCLEOTIDE SEQUENCE</scope>
    <source>
        <strain evidence="2">ARSEF 373</strain>
    </source>
</reference>
<accession>A0AAV2Z4F4</accession>
<dbReference type="Pfam" id="PF13456">
    <property type="entry name" value="RVT_3"/>
    <property type="match status" value="1"/>
</dbReference>
<name>A0AAV2Z4F4_9STRA</name>
<dbReference type="SUPFAM" id="SSF53098">
    <property type="entry name" value="Ribonuclease H-like"/>
    <property type="match status" value="1"/>
</dbReference>
<evidence type="ECO:0000313" key="3">
    <source>
        <dbReference type="Proteomes" id="UP001146120"/>
    </source>
</evidence>
<evidence type="ECO:0000313" key="2">
    <source>
        <dbReference type="EMBL" id="DBA01823.1"/>
    </source>
</evidence>